<name>A0A922IBQ4_DERFA</name>
<comment type="caution">
    <text evidence="2">The sequence shown here is derived from an EMBL/GenBank/DDBJ whole genome shotgun (WGS) entry which is preliminary data.</text>
</comment>
<evidence type="ECO:0008006" key="4">
    <source>
        <dbReference type="Google" id="ProtNLM"/>
    </source>
</evidence>
<dbReference type="Proteomes" id="UP000790347">
    <property type="component" value="Unassembled WGS sequence"/>
</dbReference>
<accession>A0A922IBQ4</accession>
<keyword evidence="1" id="KW-0472">Membrane</keyword>
<organism evidence="2 3">
    <name type="scientific">Dermatophagoides farinae</name>
    <name type="common">American house dust mite</name>
    <dbReference type="NCBI Taxonomy" id="6954"/>
    <lineage>
        <taxon>Eukaryota</taxon>
        <taxon>Metazoa</taxon>
        <taxon>Ecdysozoa</taxon>
        <taxon>Arthropoda</taxon>
        <taxon>Chelicerata</taxon>
        <taxon>Arachnida</taxon>
        <taxon>Acari</taxon>
        <taxon>Acariformes</taxon>
        <taxon>Sarcoptiformes</taxon>
        <taxon>Astigmata</taxon>
        <taxon>Psoroptidia</taxon>
        <taxon>Analgoidea</taxon>
        <taxon>Pyroglyphidae</taxon>
        <taxon>Dermatophagoidinae</taxon>
        <taxon>Dermatophagoides</taxon>
    </lineage>
</organism>
<sequence length="77" mass="8682">MTFEYECHASNNIIMFSDQKANQPASSCYCWLVGILCIVIIRVVVVVVVVIAVFHCIPGTCLRKYIIAKAQKEKKSF</sequence>
<keyword evidence="1" id="KW-0812">Transmembrane</keyword>
<dbReference type="AlphaFoldDB" id="A0A922IBQ4"/>
<protein>
    <recommendedName>
        <fullName evidence="4">Transmembrane protein</fullName>
    </recommendedName>
</protein>
<keyword evidence="1" id="KW-1133">Transmembrane helix</keyword>
<evidence type="ECO:0000256" key="1">
    <source>
        <dbReference type="SAM" id="Phobius"/>
    </source>
</evidence>
<reference evidence="2" key="1">
    <citation type="submission" date="2013-05" db="EMBL/GenBank/DDBJ databases">
        <authorList>
            <person name="Yim A.K.Y."/>
            <person name="Chan T.F."/>
            <person name="Ji K.M."/>
            <person name="Liu X.Y."/>
            <person name="Zhou J.W."/>
            <person name="Li R.Q."/>
            <person name="Yang K.Y."/>
            <person name="Li J."/>
            <person name="Li M."/>
            <person name="Law P.T.W."/>
            <person name="Wu Y.L."/>
            <person name="Cai Z.L."/>
            <person name="Qin H."/>
            <person name="Bao Y."/>
            <person name="Leung R.K.K."/>
            <person name="Ng P.K.S."/>
            <person name="Zou J."/>
            <person name="Zhong X.J."/>
            <person name="Ran P.X."/>
            <person name="Zhong N.S."/>
            <person name="Liu Z.G."/>
            <person name="Tsui S.K.W."/>
        </authorList>
    </citation>
    <scope>NUCLEOTIDE SEQUENCE</scope>
    <source>
        <strain evidence="2">Derf</strain>
        <tissue evidence="2">Whole organism</tissue>
    </source>
</reference>
<evidence type="ECO:0000313" key="3">
    <source>
        <dbReference type="Proteomes" id="UP000790347"/>
    </source>
</evidence>
<proteinExistence type="predicted"/>
<feature type="transmembrane region" description="Helical" evidence="1">
    <location>
        <begin position="29"/>
        <end position="54"/>
    </location>
</feature>
<dbReference type="EMBL" id="ASGP02000001">
    <property type="protein sequence ID" value="KAH9527130.1"/>
    <property type="molecule type" value="Genomic_DNA"/>
</dbReference>
<gene>
    <name evidence="2" type="ORF">DERF_001171</name>
</gene>
<reference evidence="2" key="2">
    <citation type="journal article" date="2022" name="Res Sq">
        <title>Comparative Genomics Reveals Insights into the Divergent Evolution of Astigmatic Mites and Household Pest Adaptations.</title>
        <authorList>
            <person name="Xiong Q."/>
            <person name="Wan A.T.-Y."/>
            <person name="Liu X.-Y."/>
            <person name="Fung C.S.-H."/>
            <person name="Xiao X."/>
            <person name="Malainual N."/>
            <person name="Hou J."/>
            <person name="Wang L."/>
            <person name="Wang M."/>
            <person name="Yang K."/>
            <person name="Cui Y."/>
            <person name="Leung E."/>
            <person name="Nong W."/>
            <person name="Shin S.-K."/>
            <person name="Au S."/>
            <person name="Jeong K.Y."/>
            <person name="Chew F.T."/>
            <person name="Hui J."/>
            <person name="Leung T.F."/>
            <person name="Tungtrongchitr A."/>
            <person name="Zhong N."/>
            <person name="Liu Z."/>
            <person name="Tsui S."/>
        </authorList>
    </citation>
    <scope>NUCLEOTIDE SEQUENCE</scope>
    <source>
        <strain evidence="2">Derf</strain>
        <tissue evidence="2">Whole organism</tissue>
    </source>
</reference>
<evidence type="ECO:0000313" key="2">
    <source>
        <dbReference type="EMBL" id="KAH9527130.1"/>
    </source>
</evidence>
<keyword evidence="3" id="KW-1185">Reference proteome</keyword>